<keyword evidence="1" id="KW-0051">Antiviral defense</keyword>
<dbReference type="KEGG" id="dcb:C3Y92_07090"/>
<dbReference type="InterPro" id="IPR010155">
    <property type="entry name" value="CRISPR-assoc_prot_Cas5d"/>
</dbReference>
<protein>
    <submittedName>
        <fullName evidence="2">Type I-C CRISPR-associated protein Cas5</fullName>
    </submittedName>
</protein>
<dbReference type="EMBL" id="CP026538">
    <property type="protein sequence ID" value="QAZ67006.1"/>
    <property type="molecule type" value="Genomic_DNA"/>
</dbReference>
<dbReference type="GO" id="GO:0004519">
    <property type="term" value="F:endonuclease activity"/>
    <property type="evidence" value="ECO:0007669"/>
    <property type="project" value="InterPro"/>
</dbReference>
<dbReference type="Proteomes" id="UP000293296">
    <property type="component" value="Chromosome"/>
</dbReference>
<dbReference type="NCBIfam" id="TIGR02593">
    <property type="entry name" value="CRISPR_cas5"/>
    <property type="match status" value="1"/>
</dbReference>
<dbReference type="AlphaFoldDB" id="A0A4P6HK77"/>
<dbReference type="NCBIfam" id="TIGR01876">
    <property type="entry name" value="cas_Cas5d"/>
    <property type="match status" value="1"/>
</dbReference>
<organism evidence="2 3">
    <name type="scientific">Solidesulfovibrio carbinolicus</name>
    <dbReference type="NCBI Taxonomy" id="296842"/>
    <lineage>
        <taxon>Bacteria</taxon>
        <taxon>Pseudomonadati</taxon>
        <taxon>Thermodesulfobacteriota</taxon>
        <taxon>Desulfovibrionia</taxon>
        <taxon>Desulfovibrionales</taxon>
        <taxon>Desulfovibrionaceae</taxon>
        <taxon>Solidesulfovibrio</taxon>
    </lineage>
</organism>
<dbReference type="Gene3D" id="3.30.70.2660">
    <property type="match status" value="1"/>
</dbReference>
<dbReference type="RefSeq" id="WP_129351147.1">
    <property type="nucleotide sequence ID" value="NZ_CP026538.1"/>
</dbReference>
<dbReference type="InterPro" id="IPR013422">
    <property type="entry name" value="CRISPR-assoc_prot_Cas5_N"/>
</dbReference>
<dbReference type="GO" id="GO:0043571">
    <property type="term" value="P:maintenance of CRISPR repeat elements"/>
    <property type="evidence" value="ECO:0007669"/>
    <property type="project" value="InterPro"/>
</dbReference>
<dbReference type="Pfam" id="PF09704">
    <property type="entry name" value="Cas_Cas5d"/>
    <property type="match status" value="1"/>
</dbReference>
<reference evidence="2 3" key="1">
    <citation type="submission" date="2018-02" db="EMBL/GenBank/DDBJ databases">
        <title>Genome sequence of Desulfovibrio carbinolicus DSM 3852.</title>
        <authorList>
            <person name="Wilbanks E."/>
            <person name="Skennerton C.T."/>
            <person name="Orphan V.J."/>
        </authorList>
    </citation>
    <scope>NUCLEOTIDE SEQUENCE [LARGE SCALE GENOMIC DNA]</scope>
    <source>
        <strain evidence="2 3">DSM 3852</strain>
    </source>
</reference>
<proteinExistence type="predicted"/>
<evidence type="ECO:0000256" key="1">
    <source>
        <dbReference type="ARBA" id="ARBA00023118"/>
    </source>
</evidence>
<name>A0A4P6HK77_9BACT</name>
<dbReference type="InterPro" id="IPR021124">
    <property type="entry name" value="CRISPR-assoc_prot_Cas5"/>
</dbReference>
<gene>
    <name evidence="2" type="primary">cas5c</name>
    <name evidence="2" type="ORF">C3Y92_07090</name>
</gene>
<evidence type="ECO:0000313" key="3">
    <source>
        <dbReference type="Proteomes" id="UP000293296"/>
    </source>
</evidence>
<dbReference type="OrthoDB" id="5621871at2"/>
<accession>A0A4P6HK77</accession>
<keyword evidence="3" id="KW-1185">Reference proteome</keyword>
<dbReference type="CDD" id="cd09752">
    <property type="entry name" value="Cas5_I-C"/>
    <property type="match status" value="1"/>
</dbReference>
<evidence type="ECO:0000313" key="2">
    <source>
        <dbReference type="EMBL" id="QAZ67006.1"/>
    </source>
</evidence>
<sequence>MKNDISFVASGRYALFSDPVTRVGGEKCSYHIPTYEALKGIAKSVYWKPTFIWIIEKVRVLRPFRTQTKGVKPIRPTTGGNDLSIYTYLADVEYQVQARFVWNEHRPELAGDRIDGKHYEIARRMVARGGRQDVFLGTRDCQGYVEPCVFGEGPGAYDDLDELAFGLMFHGFDYPDETGGERFGARFWKPVMRKGVIEFPGPDDPSLLRKDIRAMTPKAFHPERNFAGCDEEELRRLLLEPETAAYPDARTLLGGDGPQGGTL</sequence>
<dbReference type="GO" id="GO:0051607">
    <property type="term" value="P:defense response to virus"/>
    <property type="evidence" value="ECO:0007669"/>
    <property type="project" value="UniProtKB-KW"/>
</dbReference>